<evidence type="ECO:0000256" key="2">
    <source>
        <dbReference type="ARBA" id="ARBA00022857"/>
    </source>
</evidence>
<dbReference type="SUPFAM" id="SSF48179">
    <property type="entry name" value="6-phosphogluconate dehydrogenase C-terminal domain-like"/>
    <property type="match status" value="1"/>
</dbReference>
<sequence length="276" mass="29002">MSSRVIIVGCGHMGLAIAYGLLGAEDSGQVIAVERDAERRTLLQGVKGLVVTDTLTPEPGDLILLAIPPQDFADFAAAEKHKFDIATPTVSVMAGVTVAHIARSLGTDEVVRAIPNTPSEVFSGMTVYFAAPSVSDTTMERATSLLSSIGKTLRVRREELVDDATAICGGGPAFVSYLVDAFCQFAESRGFSDAEGRDMATQVFAGSALLISRSEKPAMQLCREVMTPGGTTERGIAVFDTAQLKSTITAALTASASRSRELAVLDGVTHPETSEC</sequence>
<dbReference type="EC" id="1.5.1.2" evidence="4"/>
<comment type="caution">
    <text evidence="7">The sequence shown here is derived from an EMBL/GenBank/DDBJ whole genome shotgun (WGS) entry which is preliminary data.</text>
</comment>
<keyword evidence="8" id="KW-1185">Reference proteome</keyword>
<keyword evidence="4" id="KW-0028">Amino-acid biosynthesis</keyword>
<dbReference type="Pfam" id="PF14748">
    <property type="entry name" value="P5CR_dimer"/>
    <property type="match status" value="1"/>
</dbReference>
<comment type="similarity">
    <text evidence="1 4">Belongs to the pyrroline-5-carboxylate reductase family.</text>
</comment>
<dbReference type="PANTHER" id="PTHR11645">
    <property type="entry name" value="PYRROLINE-5-CARBOXYLATE REDUCTASE"/>
    <property type="match status" value="1"/>
</dbReference>
<dbReference type="SUPFAM" id="SSF51735">
    <property type="entry name" value="NAD(P)-binding Rossmann-fold domains"/>
    <property type="match status" value="1"/>
</dbReference>
<evidence type="ECO:0000259" key="6">
    <source>
        <dbReference type="Pfam" id="PF14748"/>
    </source>
</evidence>
<organism evidence="7 8">
    <name type="scientific">Streptomyces polygonati</name>
    <dbReference type="NCBI Taxonomy" id="1617087"/>
    <lineage>
        <taxon>Bacteria</taxon>
        <taxon>Bacillati</taxon>
        <taxon>Actinomycetota</taxon>
        <taxon>Actinomycetes</taxon>
        <taxon>Kitasatosporales</taxon>
        <taxon>Streptomycetaceae</taxon>
        <taxon>Streptomyces</taxon>
    </lineage>
</organism>
<proteinExistence type="inferred from homology"/>
<comment type="subcellular location">
    <subcellularLocation>
        <location evidence="4">Cytoplasm</location>
    </subcellularLocation>
</comment>
<comment type="function">
    <text evidence="4">Catalyzes the reduction of 1-pyrroline-5-carboxylate (PCA) to L-proline.</text>
</comment>
<keyword evidence="4" id="KW-0963">Cytoplasm</keyword>
<feature type="domain" description="Pyrroline-5-carboxylate reductase dimerisation" evidence="6">
    <location>
        <begin position="158"/>
        <end position="262"/>
    </location>
</feature>
<dbReference type="RefSeq" id="WP_386430427.1">
    <property type="nucleotide sequence ID" value="NZ_JBHSBB010000012.1"/>
</dbReference>
<dbReference type="EMBL" id="JBHSBB010000012">
    <property type="protein sequence ID" value="MFC4033334.1"/>
    <property type="molecule type" value="Genomic_DNA"/>
</dbReference>
<dbReference type="HAMAP" id="MF_01925">
    <property type="entry name" value="P5C_reductase"/>
    <property type="match status" value="1"/>
</dbReference>
<keyword evidence="3 4" id="KW-0560">Oxidoreductase</keyword>
<dbReference type="PANTHER" id="PTHR11645:SF0">
    <property type="entry name" value="PYRROLINE-5-CARBOXYLATE REDUCTASE 3"/>
    <property type="match status" value="1"/>
</dbReference>
<evidence type="ECO:0000259" key="5">
    <source>
        <dbReference type="Pfam" id="PF03807"/>
    </source>
</evidence>
<feature type="domain" description="Pyrroline-5-carboxylate reductase catalytic N-terminal" evidence="5">
    <location>
        <begin position="5"/>
        <end position="81"/>
    </location>
</feature>
<comment type="pathway">
    <text evidence="4">Amino-acid biosynthesis; L-proline biosynthesis; L-proline from L-glutamate 5-semialdehyde: step 1/1.</text>
</comment>
<dbReference type="Proteomes" id="UP001595765">
    <property type="component" value="Unassembled WGS sequence"/>
</dbReference>
<gene>
    <name evidence="4" type="primary">proC</name>
    <name evidence="7" type="ORF">ACFO3J_17825</name>
</gene>
<dbReference type="Pfam" id="PF03807">
    <property type="entry name" value="F420_oxidored"/>
    <property type="match status" value="1"/>
</dbReference>
<accession>A0ABV8HMV5</accession>
<dbReference type="InterPro" id="IPR036291">
    <property type="entry name" value="NAD(P)-bd_dom_sf"/>
</dbReference>
<name>A0ABV8HMV5_9ACTN</name>
<comment type="catalytic activity">
    <reaction evidence="4">
        <text>L-proline + NAD(+) = (S)-1-pyrroline-5-carboxylate + NADH + 2 H(+)</text>
        <dbReference type="Rhea" id="RHEA:14105"/>
        <dbReference type="ChEBI" id="CHEBI:15378"/>
        <dbReference type="ChEBI" id="CHEBI:17388"/>
        <dbReference type="ChEBI" id="CHEBI:57540"/>
        <dbReference type="ChEBI" id="CHEBI:57945"/>
        <dbReference type="ChEBI" id="CHEBI:60039"/>
        <dbReference type="EC" id="1.5.1.2"/>
    </reaction>
</comment>
<evidence type="ECO:0000313" key="8">
    <source>
        <dbReference type="Proteomes" id="UP001595765"/>
    </source>
</evidence>
<evidence type="ECO:0000313" key="7">
    <source>
        <dbReference type="EMBL" id="MFC4033334.1"/>
    </source>
</evidence>
<dbReference type="InterPro" id="IPR000304">
    <property type="entry name" value="Pyrroline-COOH_reductase"/>
</dbReference>
<evidence type="ECO:0000256" key="1">
    <source>
        <dbReference type="ARBA" id="ARBA00005525"/>
    </source>
</evidence>
<dbReference type="PIRSF" id="PIRSF000193">
    <property type="entry name" value="Pyrrol-5-carb_rd"/>
    <property type="match status" value="1"/>
</dbReference>
<keyword evidence="2 4" id="KW-0521">NADP</keyword>
<protein>
    <recommendedName>
        <fullName evidence="4">Pyrroline-5-carboxylate reductase</fullName>
        <shortName evidence="4">P5C reductase</shortName>
        <shortName evidence="4">P5CR</shortName>
        <ecNumber evidence="4">1.5.1.2</ecNumber>
    </recommendedName>
    <alternativeName>
        <fullName evidence="4">PCA reductase</fullName>
    </alternativeName>
</protein>
<dbReference type="Gene3D" id="1.10.3730.10">
    <property type="entry name" value="ProC C-terminal domain-like"/>
    <property type="match status" value="1"/>
</dbReference>
<keyword evidence="4" id="KW-0641">Proline biosynthesis</keyword>
<reference evidence="8" key="1">
    <citation type="journal article" date="2019" name="Int. J. Syst. Evol. Microbiol.">
        <title>The Global Catalogue of Microorganisms (GCM) 10K type strain sequencing project: providing services to taxonomists for standard genome sequencing and annotation.</title>
        <authorList>
            <consortium name="The Broad Institute Genomics Platform"/>
            <consortium name="The Broad Institute Genome Sequencing Center for Infectious Disease"/>
            <person name="Wu L."/>
            <person name="Ma J."/>
        </authorList>
    </citation>
    <scope>NUCLEOTIDE SEQUENCE [LARGE SCALE GENOMIC DNA]</scope>
    <source>
        <strain evidence="8">CGMCC 4.7237</strain>
    </source>
</reference>
<evidence type="ECO:0000256" key="4">
    <source>
        <dbReference type="HAMAP-Rule" id="MF_01925"/>
    </source>
</evidence>
<dbReference type="Gene3D" id="3.40.50.720">
    <property type="entry name" value="NAD(P)-binding Rossmann-like Domain"/>
    <property type="match status" value="1"/>
</dbReference>
<comment type="catalytic activity">
    <reaction evidence="4">
        <text>L-proline + NADP(+) = (S)-1-pyrroline-5-carboxylate + NADPH + 2 H(+)</text>
        <dbReference type="Rhea" id="RHEA:14109"/>
        <dbReference type="ChEBI" id="CHEBI:15378"/>
        <dbReference type="ChEBI" id="CHEBI:17388"/>
        <dbReference type="ChEBI" id="CHEBI:57783"/>
        <dbReference type="ChEBI" id="CHEBI:58349"/>
        <dbReference type="ChEBI" id="CHEBI:60039"/>
        <dbReference type="EC" id="1.5.1.2"/>
    </reaction>
</comment>
<dbReference type="InterPro" id="IPR008927">
    <property type="entry name" value="6-PGluconate_DH-like_C_sf"/>
</dbReference>
<evidence type="ECO:0000256" key="3">
    <source>
        <dbReference type="ARBA" id="ARBA00023002"/>
    </source>
</evidence>
<dbReference type="InterPro" id="IPR028939">
    <property type="entry name" value="P5C_Rdtase_cat_N"/>
</dbReference>
<dbReference type="InterPro" id="IPR029036">
    <property type="entry name" value="P5CR_dimer"/>
</dbReference>